<sequence>MWVFFIGAVLIYTSVNTIKRYKKFVYLIASLVILEGLIVLFQNLGIIPFLWNREYALSYDGFLSGTLGPNKIVLGMTMLISLAFLMSAVFIKPLKIFRPYIYSAIGIAAIVILITGSRTTYVAGIIFLVYFFLRNMGRAFQISIYTLIGFFILTYTNPQIIELIDDTIKGRITNKITGPGDVNTVEDFTGIYDDLGSGRNYLHKQYVIYLAERPYIIPFGIGLNNRLLIGFSAHNQYLSLINEVGLVGLYFFMTWLLSYLTIVKGKLPSIRASLNGLVFAMIVSLYFGEHLYIYRPLFALLGLFLLMAALIVKPLTFLKKE</sequence>
<protein>
    <recommendedName>
        <fullName evidence="4">O-antigen polymerase</fullName>
    </recommendedName>
</protein>
<evidence type="ECO:0000313" key="2">
    <source>
        <dbReference type="EMBL" id="GER59686.1"/>
    </source>
</evidence>
<feature type="transmembrane region" description="Helical" evidence="1">
    <location>
        <begin position="293"/>
        <end position="312"/>
    </location>
</feature>
<organism evidence="2 3">
    <name type="scientific">Patiriisocius marinus</name>
    <dbReference type="NCBI Taxonomy" id="1397112"/>
    <lineage>
        <taxon>Bacteria</taxon>
        <taxon>Pseudomonadati</taxon>
        <taxon>Bacteroidota</taxon>
        <taxon>Flavobacteriia</taxon>
        <taxon>Flavobacteriales</taxon>
        <taxon>Flavobacteriaceae</taxon>
        <taxon>Patiriisocius</taxon>
    </lineage>
</organism>
<dbReference type="EMBL" id="BKCG01000004">
    <property type="protein sequence ID" value="GER59686.1"/>
    <property type="molecule type" value="Genomic_DNA"/>
</dbReference>
<comment type="caution">
    <text evidence="2">The sequence shown here is derived from an EMBL/GenBank/DDBJ whole genome shotgun (WGS) entry which is preliminary data.</text>
</comment>
<dbReference type="PANTHER" id="PTHR37422">
    <property type="entry name" value="TEICHURONIC ACID BIOSYNTHESIS PROTEIN TUAE"/>
    <property type="match status" value="1"/>
</dbReference>
<feature type="transmembrane region" description="Helical" evidence="1">
    <location>
        <begin position="71"/>
        <end position="91"/>
    </location>
</feature>
<name>A0A5J4IXM0_9FLAO</name>
<evidence type="ECO:0000313" key="3">
    <source>
        <dbReference type="Proteomes" id="UP000326509"/>
    </source>
</evidence>
<evidence type="ECO:0000256" key="1">
    <source>
        <dbReference type="SAM" id="Phobius"/>
    </source>
</evidence>
<keyword evidence="1" id="KW-0812">Transmembrane</keyword>
<dbReference type="Proteomes" id="UP000326509">
    <property type="component" value="Unassembled WGS sequence"/>
</dbReference>
<feature type="transmembrane region" description="Helical" evidence="1">
    <location>
        <begin position="270"/>
        <end position="287"/>
    </location>
</feature>
<feature type="transmembrane region" description="Helical" evidence="1">
    <location>
        <begin position="139"/>
        <end position="156"/>
    </location>
</feature>
<dbReference type="PANTHER" id="PTHR37422:SF13">
    <property type="entry name" value="LIPOPOLYSACCHARIDE BIOSYNTHESIS PROTEIN PA4999-RELATED"/>
    <property type="match status" value="1"/>
</dbReference>
<proteinExistence type="predicted"/>
<feature type="transmembrane region" description="Helical" evidence="1">
    <location>
        <begin position="244"/>
        <end position="263"/>
    </location>
</feature>
<dbReference type="AlphaFoldDB" id="A0A5J4IXM0"/>
<feature type="transmembrane region" description="Helical" evidence="1">
    <location>
        <begin position="100"/>
        <end position="133"/>
    </location>
</feature>
<reference evidence="2 3" key="1">
    <citation type="submission" date="2019-08" db="EMBL/GenBank/DDBJ databases">
        <title>Draft genome sequence of Ulvibacter marinus type strain NBRC 109484.</title>
        <authorList>
            <person name="Kawano K."/>
            <person name="Ushijima N."/>
            <person name="Kihara M."/>
            <person name="Itoh H."/>
        </authorList>
    </citation>
    <scope>NUCLEOTIDE SEQUENCE [LARGE SCALE GENOMIC DNA]</scope>
    <source>
        <strain evidence="2 3">NBRC 109484</strain>
    </source>
</reference>
<dbReference type="InterPro" id="IPR051533">
    <property type="entry name" value="WaaL-like"/>
</dbReference>
<dbReference type="OrthoDB" id="1402500at2"/>
<keyword evidence="1" id="KW-1133">Transmembrane helix</keyword>
<accession>A0A5J4IXM0</accession>
<gene>
    <name evidence="2" type="ORF">ULMA_17940</name>
</gene>
<keyword evidence="3" id="KW-1185">Reference proteome</keyword>
<dbReference type="RefSeq" id="WP_151674142.1">
    <property type="nucleotide sequence ID" value="NZ_BKCG01000004.1"/>
</dbReference>
<keyword evidence="1" id="KW-0472">Membrane</keyword>
<feature type="transmembrane region" description="Helical" evidence="1">
    <location>
        <begin position="24"/>
        <end position="51"/>
    </location>
</feature>
<evidence type="ECO:0008006" key="4">
    <source>
        <dbReference type="Google" id="ProtNLM"/>
    </source>
</evidence>